<name>A0A0R2B640_SECCO</name>
<dbReference type="Gene3D" id="3.10.180.10">
    <property type="entry name" value="2,3-Dihydroxybiphenyl 1,2-Dioxygenase, domain 1"/>
    <property type="match status" value="1"/>
</dbReference>
<dbReference type="STRING" id="33960.TY91_10000"/>
<comment type="caution">
    <text evidence="2">The sequence shown here is derived from an EMBL/GenBank/DDBJ whole genome shotgun (WGS) entry which is preliminary data.</text>
</comment>
<dbReference type="EMBL" id="AYYR01000067">
    <property type="protein sequence ID" value="KRM74831.1"/>
    <property type="molecule type" value="Genomic_DNA"/>
</dbReference>
<dbReference type="PATRIC" id="fig|1423733.4.peg.2899"/>
<proteinExistence type="predicted"/>
<dbReference type="InterPro" id="IPR029068">
    <property type="entry name" value="Glyas_Bleomycin-R_OHBP_Dase"/>
</dbReference>
<dbReference type="Pfam" id="PF00903">
    <property type="entry name" value="Glyoxalase"/>
    <property type="match status" value="1"/>
</dbReference>
<evidence type="ECO:0000313" key="3">
    <source>
        <dbReference type="Proteomes" id="UP000051845"/>
    </source>
</evidence>
<accession>A0A0R2B640</accession>
<sequence length="121" mass="13319">MAKTRIMLYVDDVAANSQFWQSNLNAKLVSSNALPDGSQNETLAVSDEVEFSLFSKAFIKKYSPEVLGTTGPSLMIFRDDFEALHAKLKSAGDITDVGGQLTFNFQDPDGNYYVIAKADQK</sequence>
<feature type="domain" description="Glyoxalase/fosfomycin resistance/dioxygenase" evidence="1">
    <location>
        <begin position="5"/>
        <end position="112"/>
    </location>
</feature>
<dbReference type="RefSeq" id="WP_056997037.1">
    <property type="nucleotide sequence ID" value="NZ_AYYR01000067.1"/>
</dbReference>
<dbReference type="PANTHER" id="PTHR36437:SF2">
    <property type="entry name" value="GLYOXALASE_BLEOMYCIN RESISTANCE PROTEIN_DIOXYGENASE"/>
    <property type="match status" value="1"/>
</dbReference>
<reference evidence="2 3" key="1">
    <citation type="journal article" date="2015" name="Genome Announc.">
        <title>Expanding the biotechnology potential of lactobacilli through comparative genomics of 213 strains and associated genera.</title>
        <authorList>
            <person name="Sun Z."/>
            <person name="Harris H.M."/>
            <person name="McCann A."/>
            <person name="Guo C."/>
            <person name="Argimon S."/>
            <person name="Zhang W."/>
            <person name="Yang X."/>
            <person name="Jeffery I.B."/>
            <person name="Cooney J.C."/>
            <person name="Kagawa T.F."/>
            <person name="Liu W."/>
            <person name="Song Y."/>
            <person name="Salvetti E."/>
            <person name="Wrobel A."/>
            <person name="Rasinkangas P."/>
            <person name="Parkhill J."/>
            <person name="Rea M.C."/>
            <person name="O'Sullivan O."/>
            <person name="Ritari J."/>
            <person name="Douillard F.P."/>
            <person name="Paul Ross R."/>
            <person name="Yang R."/>
            <person name="Briner A.E."/>
            <person name="Felis G.E."/>
            <person name="de Vos W.M."/>
            <person name="Barrangou R."/>
            <person name="Klaenhammer T.R."/>
            <person name="Caufield P.W."/>
            <person name="Cui Y."/>
            <person name="Zhang H."/>
            <person name="O'Toole P.W."/>
        </authorList>
    </citation>
    <scope>NUCLEOTIDE SEQUENCE [LARGE SCALE GENOMIC DNA]</scope>
    <source>
        <strain evidence="2 3">DSM 20515</strain>
    </source>
</reference>
<gene>
    <name evidence="2" type="ORF">FC82_GL002774</name>
</gene>
<evidence type="ECO:0000259" key="1">
    <source>
        <dbReference type="Pfam" id="PF00903"/>
    </source>
</evidence>
<dbReference type="InterPro" id="IPR004360">
    <property type="entry name" value="Glyas_Fos-R_dOase_dom"/>
</dbReference>
<dbReference type="SUPFAM" id="SSF54593">
    <property type="entry name" value="Glyoxalase/Bleomycin resistance protein/Dihydroxybiphenyl dioxygenase"/>
    <property type="match status" value="1"/>
</dbReference>
<dbReference type="AlphaFoldDB" id="A0A0R2B640"/>
<dbReference type="PANTHER" id="PTHR36437">
    <property type="entry name" value="GLYOXALASE/BLEOMYCIN RESISTANCE PROTEIN/DIOXYGENASE"/>
    <property type="match status" value="1"/>
</dbReference>
<protein>
    <recommendedName>
        <fullName evidence="1">Glyoxalase/fosfomycin resistance/dioxygenase domain-containing protein</fullName>
    </recommendedName>
</protein>
<dbReference type="Proteomes" id="UP000051845">
    <property type="component" value="Unassembled WGS sequence"/>
</dbReference>
<organism evidence="2 3">
    <name type="scientific">Secundilactobacillus collinoides DSM 20515 = JCM 1123</name>
    <dbReference type="NCBI Taxonomy" id="1423733"/>
    <lineage>
        <taxon>Bacteria</taxon>
        <taxon>Bacillati</taxon>
        <taxon>Bacillota</taxon>
        <taxon>Bacilli</taxon>
        <taxon>Lactobacillales</taxon>
        <taxon>Lactobacillaceae</taxon>
        <taxon>Secundilactobacillus</taxon>
    </lineage>
</organism>
<evidence type="ECO:0000313" key="2">
    <source>
        <dbReference type="EMBL" id="KRM74831.1"/>
    </source>
</evidence>